<protein>
    <recommendedName>
        <fullName evidence="1">Reverse transcriptase zinc-binding domain-containing protein</fullName>
    </recommendedName>
</protein>
<keyword evidence="3" id="KW-1185">Reference proteome</keyword>
<gene>
    <name evidence="2" type="ORF">PVAP13_3NG223865</name>
</gene>
<dbReference type="Proteomes" id="UP000823388">
    <property type="component" value="Chromosome 3N"/>
</dbReference>
<dbReference type="InterPro" id="IPR026960">
    <property type="entry name" value="RVT-Znf"/>
</dbReference>
<organism evidence="2 3">
    <name type="scientific">Panicum virgatum</name>
    <name type="common">Blackwell switchgrass</name>
    <dbReference type="NCBI Taxonomy" id="38727"/>
    <lineage>
        <taxon>Eukaryota</taxon>
        <taxon>Viridiplantae</taxon>
        <taxon>Streptophyta</taxon>
        <taxon>Embryophyta</taxon>
        <taxon>Tracheophyta</taxon>
        <taxon>Spermatophyta</taxon>
        <taxon>Magnoliopsida</taxon>
        <taxon>Liliopsida</taxon>
        <taxon>Poales</taxon>
        <taxon>Poaceae</taxon>
        <taxon>PACMAD clade</taxon>
        <taxon>Panicoideae</taxon>
        <taxon>Panicodae</taxon>
        <taxon>Paniceae</taxon>
        <taxon>Panicinae</taxon>
        <taxon>Panicum</taxon>
        <taxon>Panicum sect. Hiantes</taxon>
    </lineage>
</organism>
<feature type="domain" description="Reverse transcriptase zinc-binding" evidence="1">
    <location>
        <begin position="155"/>
        <end position="237"/>
    </location>
</feature>
<name>A0A8T0U672_PANVG</name>
<evidence type="ECO:0000313" key="2">
    <source>
        <dbReference type="EMBL" id="KAG2616553.1"/>
    </source>
</evidence>
<dbReference type="PANTHER" id="PTHR36617">
    <property type="entry name" value="PROTEIN, PUTATIVE-RELATED"/>
    <property type="match status" value="1"/>
</dbReference>
<reference evidence="2" key="1">
    <citation type="submission" date="2020-05" db="EMBL/GenBank/DDBJ databases">
        <title>WGS assembly of Panicum virgatum.</title>
        <authorList>
            <person name="Lovell J.T."/>
            <person name="Jenkins J."/>
            <person name="Shu S."/>
            <person name="Juenger T.E."/>
            <person name="Schmutz J."/>
        </authorList>
    </citation>
    <scope>NUCLEOTIDE SEQUENCE</scope>
    <source>
        <strain evidence="2">AP13</strain>
    </source>
</reference>
<dbReference type="PANTHER" id="PTHR36617:SF5">
    <property type="entry name" value="OS05G0421675 PROTEIN"/>
    <property type="match status" value="1"/>
</dbReference>
<comment type="caution">
    <text evidence="2">The sequence shown here is derived from an EMBL/GenBank/DDBJ whole genome shotgun (WGS) entry which is preliminary data.</text>
</comment>
<proteinExistence type="predicted"/>
<accession>A0A8T0U672</accession>
<dbReference type="EMBL" id="CM029042">
    <property type="protein sequence ID" value="KAG2616553.1"/>
    <property type="molecule type" value="Genomic_DNA"/>
</dbReference>
<sequence>MNVSLLCKWWWKLEQHEGLWQEIVRKKYIKNSCVSLLKKKPSNSPVWNQLLSVRDIYTTGRKMIVGKGNSTSFWRDVWVCEAPLKDKFPQLFEICNNSEVTVEEAARQGWHMSFRRWLNEELQSQLRKIRDFLISFAVNNEIDRPKWNWEASGIFSVKSTYAHLCINEVGAHYNLIWKAKIPLKIKIWLWLIEHDAILTKDNLAKRKWSGDMHCRFCNESETIDHLFFACNTAKYIWCLVAFVLGEKKHRPTFGQFWQWISALLPNSKQYHMIGLAAICWAIWTARNKCCFEKN</sequence>
<dbReference type="Pfam" id="PF13966">
    <property type="entry name" value="zf-RVT"/>
    <property type="match status" value="1"/>
</dbReference>
<dbReference type="AlphaFoldDB" id="A0A8T0U672"/>
<evidence type="ECO:0000313" key="3">
    <source>
        <dbReference type="Proteomes" id="UP000823388"/>
    </source>
</evidence>
<evidence type="ECO:0000259" key="1">
    <source>
        <dbReference type="Pfam" id="PF13966"/>
    </source>
</evidence>